<evidence type="ECO:0000313" key="1">
    <source>
        <dbReference type="EMBL" id="PAA64392.1"/>
    </source>
</evidence>
<comment type="caution">
    <text evidence="1">The sequence shown here is derived from an EMBL/GenBank/DDBJ whole genome shotgun (WGS) entry which is preliminary data.</text>
</comment>
<dbReference type="Proteomes" id="UP000215902">
    <property type="component" value="Unassembled WGS sequence"/>
</dbReference>
<reference evidence="1 2" key="1">
    <citation type="submission" date="2017-06" db="EMBL/GenBank/DDBJ databases">
        <title>A platform for efficient transgenesis in Macrostomum lignano, a flatworm model organism for stem cell research.</title>
        <authorList>
            <person name="Berezikov E."/>
        </authorList>
    </citation>
    <scope>NUCLEOTIDE SEQUENCE [LARGE SCALE GENOMIC DNA]</scope>
    <source>
        <strain evidence="1">DV1</strain>
        <tissue evidence="1">Whole organism</tissue>
    </source>
</reference>
<protein>
    <submittedName>
        <fullName evidence="1">Uncharacterized protein</fullName>
    </submittedName>
</protein>
<accession>A0A267EUH6</accession>
<proteinExistence type="predicted"/>
<sequence length="63" mass="7137">MPYRARLREKIQWLARWTTACHSSYGQKYGTSVYKLLNASDWNDGLAKCNSEPGLVKSADAND</sequence>
<gene>
    <name evidence="1" type="ORF">BOX15_Mlig005066g1</name>
</gene>
<keyword evidence="2" id="KW-1185">Reference proteome</keyword>
<name>A0A267EUH6_9PLAT</name>
<dbReference type="EMBL" id="NIVC01001755">
    <property type="protein sequence ID" value="PAA64392.1"/>
    <property type="molecule type" value="Genomic_DNA"/>
</dbReference>
<evidence type="ECO:0000313" key="2">
    <source>
        <dbReference type="Proteomes" id="UP000215902"/>
    </source>
</evidence>
<dbReference type="AlphaFoldDB" id="A0A267EUH6"/>
<organism evidence="1 2">
    <name type="scientific">Macrostomum lignano</name>
    <dbReference type="NCBI Taxonomy" id="282301"/>
    <lineage>
        <taxon>Eukaryota</taxon>
        <taxon>Metazoa</taxon>
        <taxon>Spiralia</taxon>
        <taxon>Lophotrochozoa</taxon>
        <taxon>Platyhelminthes</taxon>
        <taxon>Rhabditophora</taxon>
        <taxon>Macrostomorpha</taxon>
        <taxon>Macrostomida</taxon>
        <taxon>Macrostomidae</taxon>
        <taxon>Macrostomum</taxon>
    </lineage>
</organism>